<feature type="transmembrane region" description="Helical" evidence="2">
    <location>
        <begin position="20"/>
        <end position="47"/>
    </location>
</feature>
<protein>
    <recommendedName>
        <fullName evidence="5">DUF4064 domain-containing protein</fullName>
    </recommendedName>
</protein>
<accession>A0ABP9GLM2</accession>
<feature type="transmembrane region" description="Helical" evidence="2">
    <location>
        <begin position="89"/>
        <end position="122"/>
    </location>
</feature>
<keyword evidence="2" id="KW-0812">Transmembrane</keyword>
<evidence type="ECO:0000256" key="2">
    <source>
        <dbReference type="SAM" id="Phobius"/>
    </source>
</evidence>
<evidence type="ECO:0000256" key="1">
    <source>
        <dbReference type="SAM" id="MobiDB-lite"/>
    </source>
</evidence>
<dbReference type="RefSeq" id="WP_345557208.1">
    <property type="nucleotide sequence ID" value="NZ_BAABIK010000017.1"/>
</dbReference>
<comment type="caution">
    <text evidence="3">The sequence shown here is derived from an EMBL/GenBank/DDBJ whole genome shotgun (WGS) entry which is preliminary data.</text>
</comment>
<feature type="region of interest" description="Disordered" evidence="1">
    <location>
        <begin position="129"/>
        <end position="152"/>
    </location>
</feature>
<reference evidence="4" key="1">
    <citation type="journal article" date="2019" name="Int. J. Syst. Evol. Microbiol.">
        <title>The Global Catalogue of Microorganisms (GCM) 10K type strain sequencing project: providing services to taxonomists for standard genome sequencing and annotation.</title>
        <authorList>
            <consortium name="The Broad Institute Genomics Platform"/>
            <consortium name="The Broad Institute Genome Sequencing Center for Infectious Disease"/>
            <person name="Wu L."/>
            <person name="Ma J."/>
        </authorList>
    </citation>
    <scope>NUCLEOTIDE SEQUENCE [LARGE SCALE GENOMIC DNA]</scope>
    <source>
        <strain evidence="4">JCM 18123</strain>
    </source>
</reference>
<evidence type="ECO:0008006" key="5">
    <source>
        <dbReference type="Google" id="ProtNLM"/>
    </source>
</evidence>
<gene>
    <name evidence="3" type="ORF">GCM10023224_32360</name>
</gene>
<name>A0ABP9GLM2_9ACTN</name>
<organism evidence="3 4">
    <name type="scientific">Streptomonospora halophila</name>
    <dbReference type="NCBI Taxonomy" id="427369"/>
    <lineage>
        <taxon>Bacteria</taxon>
        <taxon>Bacillati</taxon>
        <taxon>Actinomycetota</taxon>
        <taxon>Actinomycetes</taxon>
        <taxon>Streptosporangiales</taxon>
        <taxon>Nocardiopsidaceae</taxon>
        <taxon>Streptomonospora</taxon>
    </lineage>
</organism>
<keyword evidence="4" id="KW-1185">Reference proteome</keyword>
<evidence type="ECO:0000313" key="4">
    <source>
        <dbReference type="Proteomes" id="UP001499993"/>
    </source>
</evidence>
<feature type="compositionally biased region" description="Gly residues" evidence="1">
    <location>
        <begin position="143"/>
        <end position="152"/>
    </location>
</feature>
<proteinExistence type="predicted"/>
<keyword evidence="2" id="KW-1133">Transmembrane helix</keyword>
<feature type="transmembrane region" description="Helical" evidence="2">
    <location>
        <begin position="59"/>
        <end position="80"/>
    </location>
</feature>
<sequence>MRACRRGEIMEDKVHAPRMLITAMILGGIGVVIGLIGGFGALLVGGLGSTFENGGPGNFVGLAFTAGFIGVAAVIGGALVRGASKTAALLLLVSGVGGFLAVSTAWIVAGPLLIVGALLAWFGSGRPGAVTARPPPQPEPKSGPGGGPGTEP</sequence>
<keyword evidence="2" id="KW-0472">Membrane</keyword>
<dbReference type="Proteomes" id="UP001499993">
    <property type="component" value="Unassembled WGS sequence"/>
</dbReference>
<evidence type="ECO:0000313" key="3">
    <source>
        <dbReference type="EMBL" id="GAA4946452.1"/>
    </source>
</evidence>
<dbReference type="EMBL" id="BAABIK010000017">
    <property type="protein sequence ID" value="GAA4946452.1"/>
    <property type="molecule type" value="Genomic_DNA"/>
</dbReference>